<reference evidence="1 2" key="1">
    <citation type="submission" date="2019-05" db="EMBL/GenBank/DDBJ databases">
        <authorList>
            <person name="Hariharan J."/>
            <person name="Choudoir M.J."/>
            <person name="Diebold P."/>
            <person name="Panke-Buisse K."/>
            <person name="Buckley D.H."/>
        </authorList>
    </citation>
    <scope>NUCLEOTIDE SEQUENCE [LARGE SCALE GENOMIC DNA]</scope>
    <source>
        <strain evidence="1 2">SUN51</strain>
    </source>
</reference>
<gene>
    <name evidence="1" type="ORF">FGF04_14515</name>
</gene>
<dbReference type="EMBL" id="VDFC01000040">
    <property type="protein sequence ID" value="KAA0935310.1"/>
    <property type="molecule type" value="Genomic_DNA"/>
</dbReference>
<evidence type="ECO:0000313" key="2">
    <source>
        <dbReference type="Proteomes" id="UP000324965"/>
    </source>
</evidence>
<sequence>MAELQALLRVSNERALSRLTSRIVRDVPLDLGEGKSREYWKDDGLRDVRFPILLREGLQPGDMLCGILAGAWEVAGPWTVLSVGEPFVAGWEFVAIADHRNAGIKIPGVEWMRISLLLESPER</sequence>
<comment type="caution">
    <text evidence="1">The sequence shown here is derived from an EMBL/GenBank/DDBJ whole genome shotgun (WGS) entry which is preliminary data.</text>
</comment>
<protein>
    <submittedName>
        <fullName evidence="1">Uncharacterized protein</fullName>
    </submittedName>
</protein>
<dbReference type="OrthoDB" id="4211124at2"/>
<accession>A0A5B0AZ73</accession>
<evidence type="ECO:0000313" key="1">
    <source>
        <dbReference type="EMBL" id="KAA0935310.1"/>
    </source>
</evidence>
<dbReference type="AlphaFoldDB" id="A0A5B0AZ73"/>
<keyword evidence="2" id="KW-1185">Reference proteome</keyword>
<proteinExistence type="predicted"/>
<name>A0A5B0AZ73_9ACTN</name>
<dbReference type="Proteomes" id="UP000324965">
    <property type="component" value="Unassembled WGS sequence"/>
</dbReference>
<dbReference type="RefSeq" id="WP_149511719.1">
    <property type="nucleotide sequence ID" value="NZ_VDFC01000040.1"/>
</dbReference>
<organism evidence="1 2">
    <name type="scientific">Streptomyces apricus</name>
    <dbReference type="NCBI Taxonomy" id="1828112"/>
    <lineage>
        <taxon>Bacteria</taxon>
        <taxon>Bacillati</taxon>
        <taxon>Actinomycetota</taxon>
        <taxon>Actinomycetes</taxon>
        <taxon>Kitasatosporales</taxon>
        <taxon>Streptomycetaceae</taxon>
        <taxon>Streptomyces</taxon>
    </lineage>
</organism>